<protein>
    <recommendedName>
        <fullName evidence="4">HAT C-terminal dimerisation domain-containing protein</fullName>
    </recommendedName>
</protein>
<keyword evidence="1" id="KW-0472">Membrane</keyword>
<feature type="non-terminal residue" evidence="2">
    <location>
        <position position="1"/>
    </location>
</feature>
<feature type="transmembrane region" description="Helical" evidence="1">
    <location>
        <begin position="56"/>
        <end position="75"/>
    </location>
</feature>
<gene>
    <name evidence="2" type="ORF">OXX778_LOCUS21172</name>
</gene>
<accession>A0A814P8Z7</accession>
<keyword evidence="1" id="KW-0812">Transmembrane</keyword>
<comment type="caution">
    <text evidence="2">The sequence shown here is derived from an EMBL/GenBank/DDBJ whole genome shotgun (WGS) entry which is preliminary data.</text>
</comment>
<keyword evidence="3" id="KW-1185">Reference proteome</keyword>
<keyword evidence="1" id="KW-1133">Transmembrane helix</keyword>
<evidence type="ECO:0000313" key="2">
    <source>
        <dbReference type="EMBL" id="CAF1101497.1"/>
    </source>
</evidence>
<organism evidence="2 3">
    <name type="scientific">Brachionus calyciflorus</name>
    <dbReference type="NCBI Taxonomy" id="104777"/>
    <lineage>
        <taxon>Eukaryota</taxon>
        <taxon>Metazoa</taxon>
        <taxon>Spiralia</taxon>
        <taxon>Gnathifera</taxon>
        <taxon>Rotifera</taxon>
        <taxon>Eurotatoria</taxon>
        <taxon>Monogononta</taxon>
        <taxon>Pseudotrocha</taxon>
        <taxon>Ploima</taxon>
        <taxon>Brachionidae</taxon>
        <taxon>Brachionus</taxon>
    </lineage>
</organism>
<proteinExistence type="predicted"/>
<dbReference type="Proteomes" id="UP000663879">
    <property type="component" value="Unassembled WGS sequence"/>
</dbReference>
<dbReference type="OrthoDB" id="10057873at2759"/>
<evidence type="ECO:0008006" key="4">
    <source>
        <dbReference type="Google" id="ProtNLM"/>
    </source>
</evidence>
<feature type="non-terminal residue" evidence="2">
    <location>
        <position position="90"/>
    </location>
</feature>
<name>A0A814P8Z7_9BILA</name>
<reference evidence="2" key="1">
    <citation type="submission" date="2021-02" db="EMBL/GenBank/DDBJ databases">
        <authorList>
            <person name="Nowell W R."/>
        </authorList>
    </citation>
    <scope>NUCLEOTIDE SEQUENCE</scope>
    <source>
        <strain evidence="2">Ploen Becks lab</strain>
    </source>
</reference>
<evidence type="ECO:0000313" key="3">
    <source>
        <dbReference type="Proteomes" id="UP000663879"/>
    </source>
</evidence>
<dbReference type="EMBL" id="CAJNOC010007579">
    <property type="protein sequence ID" value="CAF1101497.1"/>
    <property type="molecule type" value="Genomic_DNA"/>
</dbReference>
<sequence length="90" mass="10543">DEDVEEEKQETNQNKTNISNLRIEKDIFISLINKPVEENEETLSTKQFWNKNKKKSLLYSVSRILITIPGSFAFIERFFSVCGVICKKRT</sequence>
<evidence type="ECO:0000256" key="1">
    <source>
        <dbReference type="SAM" id="Phobius"/>
    </source>
</evidence>
<dbReference type="AlphaFoldDB" id="A0A814P8Z7"/>